<dbReference type="GO" id="GO:0016887">
    <property type="term" value="F:ATP hydrolysis activity"/>
    <property type="evidence" value="ECO:0007669"/>
    <property type="project" value="InterPro"/>
</dbReference>
<keyword evidence="5" id="KW-0067">ATP-binding</keyword>
<proteinExistence type="inferred from homology"/>
<feature type="transmembrane region" description="Helical" evidence="9">
    <location>
        <begin position="269"/>
        <end position="289"/>
    </location>
</feature>
<gene>
    <name evidence="11" type="primary">yddA</name>
    <name evidence="11" type="ORF">SPIL2461_LOCUS19865</name>
</gene>
<dbReference type="EMBL" id="CAJNIZ010044895">
    <property type="protein sequence ID" value="CAE7704535.1"/>
    <property type="molecule type" value="Genomic_DNA"/>
</dbReference>
<dbReference type="InterPro" id="IPR027417">
    <property type="entry name" value="P-loop_NTPase"/>
</dbReference>
<evidence type="ECO:0000256" key="5">
    <source>
        <dbReference type="ARBA" id="ARBA00022840"/>
    </source>
</evidence>
<evidence type="ECO:0000259" key="10">
    <source>
        <dbReference type="PROSITE" id="PS50893"/>
    </source>
</evidence>
<dbReference type="PANTHER" id="PTHR11384:SF59">
    <property type="entry name" value="LYSOSOMAL COBALAMIN TRANSPORTER ABCD4"/>
    <property type="match status" value="1"/>
</dbReference>
<protein>
    <submittedName>
        <fullName evidence="11">YddA protein</fullName>
    </submittedName>
</protein>
<feature type="transmembrane region" description="Helical" evidence="9">
    <location>
        <begin position="179"/>
        <end position="201"/>
    </location>
</feature>
<dbReference type="InterPro" id="IPR011527">
    <property type="entry name" value="ABC1_TM_dom"/>
</dbReference>
<dbReference type="AlphaFoldDB" id="A0A812WUS2"/>
<dbReference type="SUPFAM" id="SSF90123">
    <property type="entry name" value="ABC transporter transmembrane region"/>
    <property type="match status" value="1"/>
</dbReference>
<feature type="transmembrane region" description="Helical" evidence="9">
    <location>
        <begin position="72"/>
        <end position="97"/>
    </location>
</feature>
<dbReference type="InterPro" id="IPR003593">
    <property type="entry name" value="AAA+_ATPase"/>
</dbReference>
<keyword evidence="2" id="KW-0813">Transport</keyword>
<evidence type="ECO:0000256" key="1">
    <source>
        <dbReference type="ARBA" id="ARBA00008575"/>
    </source>
</evidence>
<keyword evidence="6 9" id="KW-1133">Transmembrane helix</keyword>
<comment type="caution">
    <text evidence="11">The sequence shown here is derived from an EMBL/GenBank/DDBJ whole genome shotgun (WGS) entry which is preliminary data.</text>
</comment>
<sequence>AEAVSVVQVQAPQLANGTAGLNATSDGLLEENHTGTQFFRSLGHARHAIVSTTVGLFQFNGFSDRAMIGIKIMVVVFLGQMLLLFLLDAVAAAWLGVDSPTKKVKESKQDAGLSLLRLFDGLPGKCADYWSSLDLRGYLYVFGGGLLLLSVVSFEYLYNEWENLFWDTVTNRNVDMLRTCIVSFAMLAFGWSLITSNATWIRSSIELHWRSVLTEKLTKKWLEKNAHFSLQLEGSTEIDNPDQRIQEDVEHFTAQTVELLWDALDHVNYFLVFGLVIFALTPSSAPVTMGAHIPGWFLMFLLAWSVFGLACAHYLGKQMLPLSIQSESCEATVRKDLAHCNEHAESIAVYGSAALEHRRIMSSFGRLKHILHKSMQLQRRIDTFKALLDYVQWMLPTFILLPCLFQKQIDFGDFMQISGASTHLVSCMGWFVNSYSDVCEWRASLNRILELEDGIHAVAEKTVSQPTFVPVNAGVKTAMDCESHIRLAVDIDEVHLPDGTPLWQDVRLKVPAGKNALIFGEEGCGKSVLFKALAGVWPHVKLSCLEQPGPNEVLFIPQHPILPRRCTLRAAVCYPQLEAVYKDEAILKVLEQVGLNKLLHVKGPMHNEDEEEEDEGEEEEDEEDEEDEEEEDKEEEEEEEKEAPEDSKAAGEDEEDNEDEPPQGEGLDREDNWMLRTSPGMRQRLALAHVLLQKPKLLFLDEATSNMSKSGTIKMYNTLRQSLPSDAAILSISHDVSTLADFHEIHYCAQGEGDSKMLVLSKHVEHTDPLQMGDFALTYQDGTWTEVLLCAQLEGPRWVCCAANTSCVSPSTSTALT</sequence>
<keyword evidence="4" id="KW-0547">Nucleotide-binding</keyword>
<organism evidence="11 12">
    <name type="scientific">Symbiodinium pilosum</name>
    <name type="common">Dinoflagellate</name>
    <dbReference type="NCBI Taxonomy" id="2952"/>
    <lineage>
        <taxon>Eukaryota</taxon>
        <taxon>Sar</taxon>
        <taxon>Alveolata</taxon>
        <taxon>Dinophyceae</taxon>
        <taxon>Suessiales</taxon>
        <taxon>Symbiodiniaceae</taxon>
        <taxon>Symbiodinium</taxon>
    </lineage>
</organism>
<feature type="non-terminal residue" evidence="11">
    <location>
        <position position="1"/>
    </location>
</feature>
<dbReference type="InterPro" id="IPR036640">
    <property type="entry name" value="ABC1_TM_sf"/>
</dbReference>
<dbReference type="Gene3D" id="3.40.50.300">
    <property type="entry name" value="P-loop containing nucleotide triphosphate hydrolases"/>
    <property type="match status" value="1"/>
</dbReference>
<dbReference type="GO" id="GO:0140359">
    <property type="term" value="F:ABC-type transporter activity"/>
    <property type="evidence" value="ECO:0007669"/>
    <property type="project" value="InterPro"/>
</dbReference>
<reference evidence="11" key="1">
    <citation type="submission" date="2021-02" db="EMBL/GenBank/DDBJ databases">
        <authorList>
            <person name="Dougan E. K."/>
            <person name="Rhodes N."/>
            <person name="Thang M."/>
            <person name="Chan C."/>
        </authorList>
    </citation>
    <scope>NUCLEOTIDE SEQUENCE</scope>
</reference>
<evidence type="ECO:0000313" key="11">
    <source>
        <dbReference type="EMBL" id="CAE7704535.1"/>
    </source>
</evidence>
<accession>A0A812WUS2</accession>
<dbReference type="Proteomes" id="UP000649617">
    <property type="component" value="Unassembled WGS sequence"/>
</dbReference>
<evidence type="ECO:0000256" key="6">
    <source>
        <dbReference type="ARBA" id="ARBA00022989"/>
    </source>
</evidence>
<name>A0A812WUS2_SYMPI</name>
<evidence type="ECO:0000256" key="4">
    <source>
        <dbReference type="ARBA" id="ARBA00022741"/>
    </source>
</evidence>
<dbReference type="PANTHER" id="PTHR11384">
    <property type="entry name" value="ATP-BINDING CASSETTE, SUB-FAMILY D MEMBER"/>
    <property type="match status" value="1"/>
</dbReference>
<dbReference type="InterPro" id="IPR003439">
    <property type="entry name" value="ABC_transporter-like_ATP-bd"/>
</dbReference>
<feature type="compositionally biased region" description="Acidic residues" evidence="8">
    <location>
        <begin position="652"/>
        <end position="662"/>
    </location>
</feature>
<dbReference type="GO" id="GO:0005524">
    <property type="term" value="F:ATP binding"/>
    <property type="evidence" value="ECO:0007669"/>
    <property type="project" value="UniProtKB-KW"/>
</dbReference>
<comment type="similarity">
    <text evidence="1">Belongs to the ABC transporter superfamily. ABCD family. Peroxisomal fatty acyl CoA transporter (TC 3.A.1.203) subfamily.</text>
</comment>
<dbReference type="OrthoDB" id="425717at2759"/>
<dbReference type="SMART" id="SM00382">
    <property type="entry name" value="AAA"/>
    <property type="match status" value="1"/>
</dbReference>
<feature type="transmembrane region" description="Helical" evidence="9">
    <location>
        <begin position="296"/>
        <end position="316"/>
    </location>
</feature>
<keyword evidence="7 9" id="KW-0472">Membrane</keyword>
<evidence type="ECO:0000256" key="8">
    <source>
        <dbReference type="SAM" id="MobiDB-lite"/>
    </source>
</evidence>
<keyword evidence="12" id="KW-1185">Reference proteome</keyword>
<keyword evidence="3 9" id="KW-0812">Transmembrane</keyword>
<dbReference type="SUPFAM" id="SSF52540">
    <property type="entry name" value="P-loop containing nucleoside triphosphate hydrolases"/>
    <property type="match status" value="1"/>
</dbReference>
<feature type="domain" description="ABC transporter" evidence="10">
    <location>
        <begin position="486"/>
        <end position="775"/>
    </location>
</feature>
<evidence type="ECO:0000256" key="7">
    <source>
        <dbReference type="ARBA" id="ARBA00023136"/>
    </source>
</evidence>
<dbReference type="InterPro" id="IPR050835">
    <property type="entry name" value="ABC_transporter_sub-D"/>
</dbReference>
<evidence type="ECO:0000313" key="12">
    <source>
        <dbReference type="Proteomes" id="UP000649617"/>
    </source>
</evidence>
<evidence type="ECO:0000256" key="3">
    <source>
        <dbReference type="ARBA" id="ARBA00022692"/>
    </source>
</evidence>
<feature type="region of interest" description="Disordered" evidence="8">
    <location>
        <begin position="601"/>
        <end position="671"/>
    </location>
</feature>
<evidence type="ECO:0000256" key="2">
    <source>
        <dbReference type="ARBA" id="ARBA00022448"/>
    </source>
</evidence>
<dbReference type="PROSITE" id="PS50893">
    <property type="entry name" value="ABC_TRANSPORTER_2"/>
    <property type="match status" value="1"/>
</dbReference>
<dbReference type="Gene3D" id="1.20.1560.10">
    <property type="entry name" value="ABC transporter type 1, transmembrane domain"/>
    <property type="match status" value="1"/>
</dbReference>
<evidence type="ECO:0000256" key="9">
    <source>
        <dbReference type="SAM" id="Phobius"/>
    </source>
</evidence>
<dbReference type="GO" id="GO:0005886">
    <property type="term" value="C:plasma membrane"/>
    <property type="evidence" value="ECO:0007669"/>
    <property type="project" value="TreeGrafter"/>
</dbReference>
<feature type="compositionally biased region" description="Acidic residues" evidence="8">
    <location>
        <begin position="608"/>
        <end position="643"/>
    </location>
</feature>
<dbReference type="Pfam" id="PF00005">
    <property type="entry name" value="ABC_tran"/>
    <property type="match status" value="2"/>
</dbReference>
<feature type="transmembrane region" description="Helical" evidence="9">
    <location>
        <begin position="138"/>
        <end position="158"/>
    </location>
</feature>
<dbReference type="Pfam" id="PF06472">
    <property type="entry name" value="ABC_membrane_2"/>
    <property type="match status" value="1"/>
</dbReference>